<dbReference type="AlphaFoldDB" id="A0AA37RSP2"/>
<dbReference type="EMBL" id="BSNC01000002">
    <property type="protein sequence ID" value="GLP95303.1"/>
    <property type="molecule type" value="Genomic_DNA"/>
</dbReference>
<evidence type="ECO:0000256" key="1">
    <source>
        <dbReference type="SAM" id="MobiDB-lite"/>
    </source>
</evidence>
<name>A0AA37RSP2_9GAMM</name>
<protein>
    <submittedName>
        <fullName evidence="2">Uncharacterized protein</fullName>
    </submittedName>
</protein>
<dbReference type="Pfam" id="PF26092">
    <property type="entry name" value="T4_Y16D"/>
    <property type="match status" value="1"/>
</dbReference>
<reference evidence="2" key="2">
    <citation type="submission" date="2023-01" db="EMBL/GenBank/DDBJ databases">
        <title>Draft genome sequence of Paraferrimonas sedimenticola strain NBRC 101628.</title>
        <authorList>
            <person name="Sun Q."/>
            <person name="Mori K."/>
        </authorList>
    </citation>
    <scope>NUCLEOTIDE SEQUENCE</scope>
    <source>
        <strain evidence="2">NBRC 101628</strain>
    </source>
</reference>
<evidence type="ECO:0000313" key="3">
    <source>
        <dbReference type="Proteomes" id="UP001161422"/>
    </source>
</evidence>
<accession>A0AA37RSP2</accession>
<dbReference type="RefSeq" id="WP_141237402.1">
    <property type="nucleotide sequence ID" value="NZ_BSNC01000002.1"/>
</dbReference>
<gene>
    <name evidence="2" type="ORF">GCM10007895_06090</name>
</gene>
<comment type="caution">
    <text evidence="2">The sequence shown here is derived from an EMBL/GenBank/DDBJ whole genome shotgun (WGS) entry which is preliminary data.</text>
</comment>
<sequence>MSEVTRKIVCAAVRVGTFVVLGPRHYSQPMHEQIKWIESHTRIPWKKLRQSYGEEQGFIDQFGQFYDRKQAMELVKSNGQPFDLKRNGGSGDELYSEGLY</sequence>
<organism evidence="2 3">
    <name type="scientific">Paraferrimonas sedimenticola</name>
    <dbReference type="NCBI Taxonomy" id="375674"/>
    <lineage>
        <taxon>Bacteria</taxon>
        <taxon>Pseudomonadati</taxon>
        <taxon>Pseudomonadota</taxon>
        <taxon>Gammaproteobacteria</taxon>
        <taxon>Alteromonadales</taxon>
        <taxon>Ferrimonadaceae</taxon>
        <taxon>Paraferrimonas</taxon>
    </lineage>
</organism>
<keyword evidence="3" id="KW-1185">Reference proteome</keyword>
<dbReference type="InterPro" id="IPR058630">
    <property type="entry name" value="T4_Y16D"/>
</dbReference>
<reference evidence="2" key="1">
    <citation type="journal article" date="2014" name="Int. J. Syst. Evol. Microbiol.">
        <title>Complete genome sequence of Corynebacterium casei LMG S-19264T (=DSM 44701T), isolated from a smear-ripened cheese.</title>
        <authorList>
            <consortium name="US DOE Joint Genome Institute (JGI-PGF)"/>
            <person name="Walter F."/>
            <person name="Albersmeier A."/>
            <person name="Kalinowski J."/>
            <person name="Ruckert C."/>
        </authorList>
    </citation>
    <scope>NUCLEOTIDE SEQUENCE</scope>
    <source>
        <strain evidence="2">NBRC 101628</strain>
    </source>
</reference>
<evidence type="ECO:0000313" key="2">
    <source>
        <dbReference type="EMBL" id="GLP95303.1"/>
    </source>
</evidence>
<feature type="region of interest" description="Disordered" evidence="1">
    <location>
        <begin position="80"/>
        <end position="100"/>
    </location>
</feature>
<dbReference type="Proteomes" id="UP001161422">
    <property type="component" value="Unassembled WGS sequence"/>
</dbReference>
<proteinExistence type="predicted"/>